<keyword evidence="11 16" id="KW-0413">Isomerase</keyword>
<comment type="similarity">
    <text evidence="5">In the N-terminal section; belongs to the TrpC family.</text>
</comment>
<accession>A0ABT8Q764</accession>
<dbReference type="InterPro" id="IPR011060">
    <property type="entry name" value="RibuloseP-bd_barrel"/>
</dbReference>
<keyword evidence="10 15" id="KW-0057">Aromatic amino acid biosynthesis</keyword>
<evidence type="ECO:0000256" key="1">
    <source>
        <dbReference type="ARBA" id="ARBA00001164"/>
    </source>
</evidence>
<dbReference type="Pfam" id="PF00697">
    <property type="entry name" value="PRAI"/>
    <property type="match status" value="1"/>
</dbReference>
<name>A0ABT8Q764_9CORY</name>
<evidence type="ECO:0000256" key="4">
    <source>
        <dbReference type="ARBA" id="ARBA00004696"/>
    </source>
</evidence>
<dbReference type="Gene3D" id="3.20.20.70">
    <property type="entry name" value="Aldolase class I"/>
    <property type="match status" value="2"/>
</dbReference>
<protein>
    <recommendedName>
        <fullName evidence="15 16">Multifunctional fusion protein</fullName>
    </recommendedName>
    <domain>
        <recommendedName>
            <fullName evidence="15">Indole-3-glycerol phosphate synthase</fullName>
            <shortName evidence="15">IGPS</shortName>
            <ecNumber evidence="15">4.1.1.48</ecNumber>
        </recommendedName>
    </domain>
    <domain>
        <recommendedName>
            <fullName evidence="16">N-(5'-phosphoribosyl)anthranilate isomerase</fullName>
            <shortName evidence="16">PRAI</shortName>
            <ecNumber evidence="16">5.3.1.24</ecNumber>
        </recommendedName>
    </domain>
</protein>
<evidence type="ECO:0000313" key="19">
    <source>
        <dbReference type="EMBL" id="MDN8620692.1"/>
    </source>
</evidence>
<dbReference type="GO" id="GO:0004425">
    <property type="term" value="F:indole-3-glycerol-phosphate synthase activity"/>
    <property type="evidence" value="ECO:0007669"/>
    <property type="project" value="UniProtKB-EC"/>
</dbReference>
<keyword evidence="12 15" id="KW-0456">Lyase</keyword>
<evidence type="ECO:0000256" key="5">
    <source>
        <dbReference type="ARBA" id="ARBA00007902"/>
    </source>
</evidence>
<keyword evidence="8 15" id="KW-0210">Decarboxylase</keyword>
<dbReference type="PANTHER" id="PTHR22854:SF2">
    <property type="entry name" value="INDOLE-3-GLYCEROL-PHOSPHATE SYNTHASE"/>
    <property type="match status" value="1"/>
</dbReference>
<organism evidence="19 20">
    <name type="scientific">Corynebacterium kefirresidentii</name>
    <dbReference type="NCBI Taxonomy" id="1979527"/>
    <lineage>
        <taxon>Bacteria</taxon>
        <taxon>Bacillati</taxon>
        <taxon>Actinomycetota</taxon>
        <taxon>Actinomycetes</taxon>
        <taxon>Mycobacteriales</taxon>
        <taxon>Corynebacteriaceae</taxon>
        <taxon>Corynebacterium</taxon>
    </lineage>
</organism>
<proteinExistence type="inferred from homology"/>
<dbReference type="CDD" id="cd00405">
    <property type="entry name" value="PRAI"/>
    <property type="match status" value="1"/>
</dbReference>
<dbReference type="EMBL" id="JAUKFM010000006">
    <property type="protein sequence ID" value="MDN8620692.1"/>
    <property type="molecule type" value="Genomic_DNA"/>
</dbReference>
<sequence>MTAKELPTVLQEIVAQRRTHLPAIRDRLSYVDLASVPPSERSLVEALDGTNRFIMECKSASPSLGLIRADYRPGDIARIYSRYASAISVLCEPARFGGDYHHLQTVAQSTHLPVLCKDFIVDPIQVYAARHYGADAILLMMSIVDDDTYVKLKALADELGLDVLTEAITEEEVERALQLGGDIIGINNRNLHDLSIDLERTERLASHIPEGKTIVSESGIRDNATVRRLGSHVHAFLVGSQLSRQEDIDRAARDLVYGGNKVCGLNSASAAQAARAAGARYGGLIFVRESPRSVSRETARDIISPEPGLDYVAVTRSSDIEELQRLSELPGLKALQLHTPFQGSGEAEREFLRQVRSVAGGLSVWRAVDMLSPDFAGLATDLVPEVEALVLDSGSGGSGSSFEWSTIPPEVKDKSFLAGGLRLDNLEEALSIGTMGLDLNSGLEYAPGRKDSSLVSQAFHIIRRYTHP</sequence>
<evidence type="ECO:0000256" key="12">
    <source>
        <dbReference type="ARBA" id="ARBA00023239"/>
    </source>
</evidence>
<evidence type="ECO:0000313" key="20">
    <source>
        <dbReference type="Proteomes" id="UP001174347"/>
    </source>
</evidence>
<comment type="similarity">
    <text evidence="6">In the C-terminal section; belongs to the TrpF family.</text>
</comment>
<dbReference type="InterPro" id="IPR013785">
    <property type="entry name" value="Aldolase_TIM"/>
</dbReference>
<dbReference type="RefSeq" id="WP_301732853.1">
    <property type="nucleotide sequence ID" value="NZ_JAUKFL010000006.1"/>
</dbReference>
<comment type="catalytic activity">
    <reaction evidence="1 16">
        <text>N-(5-phospho-beta-D-ribosyl)anthranilate = 1-(2-carboxyphenylamino)-1-deoxy-D-ribulose 5-phosphate</text>
        <dbReference type="Rhea" id="RHEA:21540"/>
        <dbReference type="ChEBI" id="CHEBI:18277"/>
        <dbReference type="ChEBI" id="CHEBI:58613"/>
        <dbReference type="EC" id="5.3.1.24"/>
    </reaction>
</comment>
<evidence type="ECO:0000256" key="13">
    <source>
        <dbReference type="ARBA" id="ARBA00023268"/>
    </source>
</evidence>
<evidence type="ECO:0000256" key="14">
    <source>
        <dbReference type="ARBA" id="ARBA00025592"/>
    </source>
</evidence>
<comment type="similarity">
    <text evidence="15">Belongs to the TrpC family.</text>
</comment>
<feature type="domain" description="Indole-3-glycerol phosphate synthase" evidence="17">
    <location>
        <begin position="10"/>
        <end position="255"/>
    </location>
</feature>
<evidence type="ECO:0000256" key="6">
    <source>
        <dbReference type="ARBA" id="ARBA00009847"/>
    </source>
</evidence>
<evidence type="ECO:0000259" key="18">
    <source>
        <dbReference type="Pfam" id="PF00697"/>
    </source>
</evidence>
<comment type="pathway">
    <text evidence="4 15">Amino-acid biosynthesis; L-tryptophan biosynthesis; L-tryptophan from chorismate: step 4/5.</text>
</comment>
<dbReference type="InterPro" id="IPR001468">
    <property type="entry name" value="Indole-3-GlycerolPSynthase_CS"/>
</dbReference>
<evidence type="ECO:0000256" key="16">
    <source>
        <dbReference type="HAMAP-Rule" id="MF_00135"/>
    </source>
</evidence>
<evidence type="ECO:0000256" key="3">
    <source>
        <dbReference type="ARBA" id="ARBA00004664"/>
    </source>
</evidence>
<dbReference type="InterPro" id="IPR001240">
    <property type="entry name" value="PRAI_dom"/>
</dbReference>
<dbReference type="HAMAP" id="MF_00135">
    <property type="entry name" value="PRAI"/>
    <property type="match status" value="1"/>
</dbReference>
<comment type="function">
    <text evidence="14">Bifunctional enzyme that catalyzes two sequential steps of tryptophan biosynthetic pathway. The first reaction is catalyzed by the isomerase, coded by the TrpF domain; the second reaction is catalyzed by the synthase, coded by the TrpC domain.</text>
</comment>
<dbReference type="EC" id="5.3.1.24" evidence="16"/>
<reference evidence="19" key="1">
    <citation type="submission" date="2023-07" db="EMBL/GenBank/DDBJ databases">
        <title>Insights into the diversity of cutaneous corynebacteria.</title>
        <authorList>
            <person name="Bruggemann H."/>
            <person name="Poehlein A."/>
        </authorList>
    </citation>
    <scope>NUCLEOTIDE SEQUENCE</scope>
    <source>
        <strain evidence="19">P7_F1</strain>
    </source>
</reference>
<evidence type="ECO:0000256" key="10">
    <source>
        <dbReference type="ARBA" id="ARBA00023141"/>
    </source>
</evidence>
<evidence type="ECO:0000256" key="11">
    <source>
        <dbReference type="ARBA" id="ARBA00023235"/>
    </source>
</evidence>
<keyword evidence="20" id="KW-1185">Reference proteome</keyword>
<dbReference type="PROSITE" id="PS00614">
    <property type="entry name" value="IGPS"/>
    <property type="match status" value="1"/>
</dbReference>
<keyword evidence="9 15" id="KW-0822">Tryptophan biosynthesis</keyword>
<dbReference type="EC" id="4.1.1.48" evidence="15"/>
<dbReference type="InterPro" id="IPR013798">
    <property type="entry name" value="Indole-3-glycerol_P_synth_dom"/>
</dbReference>
<dbReference type="PANTHER" id="PTHR22854">
    <property type="entry name" value="TRYPTOPHAN BIOSYNTHESIS PROTEIN"/>
    <property type="match status" value="1"/>
</dbReference>
<evidence type="ECO:0000256" key="2">
    <source>
        <dbReference type="ARBA" id="ARBA00001633"/>
    </source>
</evidence>
<evidence type="ECO:0000256" key="8">
    <source>
        <dbReference type="ARBA" id="ARBA00022793"/>
    </source>
</evidence>
<gene>
    <name evidence="19" type="primary">trpCF</name>
    <name evidence="15" type="synonym">trpC</name>
    <name evidence="16" type="synonym">trpF</name>
    <name evidence="19" type="ORF">Q0N36_08885</name>
</gene>
<dbReference type="HAMAP" id="MF_00134_B">
    <property type="entry name" value="IGPS_B"/>
    <property type="match status" value="1"/>
</dbReference>
<dbReference type="Proteomes" id="UP001174347">
    <property type="component" value="Unassembled WGS sequence"/>
</dbReference>
<dbReference type="NCBIfam" id="NF006945">
    <property type="entry name" value="PRK09427.1"/>
    <property type="match status" value="1"/>
</dbReference>
<comment type="pathway">
    <text evidence="3 16">Amino-acid biosynthesis; L-tryptophan biosynthesis; L-tryptophan from chorismate: step 3/5.</text>
</comment>
<comment type="similarity">
    <text evidence="16">Belongs to the TrpF family.</text>
</comment>
<evidence type="ECO:0000256" key="9">
    <source>
        <dbReference type="ARBA" id="ARBA00022822"/>
    </source>
</evidence>
<keyword evidence="13" id="KW-0511">Multifunctional enzyme</keyword>
<evidence type="ECO:0000259" key="17">
    <source>
        <dbReference type="Pfam" id="PF00218"/>
    </source>
</evidence>
<feature type="domain" description="N-(5'phosphoribosyl) anthranilate isomerase (PRAI)" evidence="18">
    <location>
        <begin position="260"/>
        <end position="458"/>
    </location>
</feature>
<comment type="catalytic activity">
    <reaction evidence="2 15">
        <text>1-(2-carboxyphenylamino)-1-deoxy-D-ribulose 5-phosphate + H(+) = (1S,2R)-1-C-(indol-3-yl)glycerol 3-phosphate + CO2 + H2O</text>
        <dbReference type="Rhea" id="RHEA:23476"/>
        <dbReference type="ChEBI" id="CHEBI:15377"/>
        <dbReference type="ChEBI" id="CHEBI:15378"/>
        <dbReference type="ChEBI" id="CHEBI:16526"/>
        <dbReference type="ChEBI" id="CHEBI:58613"/>
        <dbReference type="ChEBI" id="CHEBI:58866"/>
        <dbReference type="EC" id="4.1.1.48"/>
    </reaction>
</comment>
<dbReference type="InterPro" id="IPR045186">
    <property type="entry name" value="Indole-3-glycerol_P_synth"/>
</dbReference>
<comment type="caution">
    <text evidence="19">The sequence shown here is derived from an EMBL/GenBank/DDBJ whole genome shotgun (WGS) entry which is preliminary data.</text>
</comment>
<dbReference type="CDD" id="cd00331">
    <property type="entry name" value="IGPS"/>
    <property type="match status" value="1"/>
</dbReference>
<dbReference type="GO" id="GO:0004640">
    <property type="term" value="F:phosphoribosylanthranilate isomerase activity"/>
    <property type="evidence" value="ECO:0007669"/>
    <property type="project" value="UniProtKB-EC"/>
</dbReference>
<dbReference type="SUPFAM" id="SSF51366">
    <property type="entry name" value="Ribulose-phoshate binding barrel"/>
    <property type="match status" value="2"/>
</dbReference>
<keyword evidence="7 15" id="KW-0028">Amino-acid biosynthesis</keyword>
<dbReference type="Pfam" id="PF00218">
    <property type="entry name" value="IGPS"/>
    <property type="match status" value="1"/>
</dbReference>
<evidence type="ECO:0000256" key="15">
    <source>
        <dbReference type="HAMAP-Rule" id="MF_00134"/>
    </source>
</evidence>
<evidence type="ECO:0000256" key="7">
    <source>
        <dbReference type="ARBA" id="ARBA00022605"/>
    </source>
</evidence>